<dbReference type="FunFam" id="3.40.50.720:FF:000311">
    <property type="entry name" value="Ornithine cyclodeaminase"/>
    <property type="match status" value="1"/>
</dbReference>
<dbReference type="RefSeq" id="WP_023431813.1">
    <property type="nucleotide sequence ID" value="NZ_AWXZ01000019.1"/>
</dbReference>
<dbReference type="Gene3D" id="3.40.50.720">
    <property type="entry name" value="NAD(P)-binding Rossmann-like Domain"/>
    <property type="match status" value="1"/>
</dbReference>
<dbReference type="GO" id="GO:0005737">
    <property type="term" value="C:cytoplasm"/>
    <property type="evidence" value="ECO:0007669"/>
    <property type="project" value="TreeGrafter"/>
</dbReference>
<keyword evidence="3" id="KW-1185">Reference proteome</keyword>
<dbReference type="Pfam" id="PF02423">
    <property type="entry name" value="OCD_Mu_crystall"/>
    <property type="match status" value="1"/>
</dbReference>
<dbReference type="PANTHER" id="PTHR13812">
    <property type="entry name" value="KETIMINE REDUCTASE MU-CRYSTALLIN"/>
    <property type="match status" value="1"/>
</dbReference>
<keyword evidence="2" id="KW-0456">Lyase</keyword>
<comment type="caution">
    <text evidence="2">The sequence shown here is derived from an EMBL/GenBank/DDBJ whole genome shotgun (WGS) entry which is preliminary data.</text>
</comment>
<evidence type="ECO:0000313" key="2">
    <source>
        <dbReference type="EMBL" id="ESR25559.1"/>
    </source>
</evidence>
<dbReference type="SUPFAM" id="SSF51735">
    <property type="entry name" value="NAD(P)-binding Rossmann-fold domains"/>
    <property type="match status" value="1"/>
</dbReference>
<dbReference type="InterPro" id="IPR023401">
    <property type="entry name" value="ODC_N"/>
</dbReference>
<dbReference type="PANTHER" id="PTHR13812:SF19">
    <property type="entry name" value="KETIMINE REDUCTASE MU-CRYSTALLIN"/>
    <property type="match status" value="1"/>
</dbReference>
<gene>
    <name evidence="2" type="ORF">N177_1671</name>
</gene>
<name>V4RJQ9_9HYPH</name>
<dbReference type="AlphaFoldDB" id="V4RJQ9"/>
<reference evidence="2 3" key="1">
    <citation type="journal article" date="2014" name="Genome Announc.">
        <title>Draft Genome Sequence of Lutibaculum baratangense Strain AMV1T, Isolated from a Mud Volcano in Andamans, India.</title>
        <authorList>
            <person name="Singh A."/>
            <person name="Sreenivas A."/>
            <person name="Sathyanarayana Reddy G."/>
            <person name="Pinnaka A.K."/>
            <person name="Shivaji S."/>
        </authorList>
    </citation>
    <scope>NUCLEOTIDE SEQUENCE [LARGE SCALE GENOMIC DNA]</scope>
    <source>
        <strain evidence="2 3">AMV1</strain>
    </source>
</reference>
<dbReference type="InterPro" id="IPR036291">
    <property type="entry name" value="NAD(P)-bd_dom_sf"/>
</dbReference>
<dbReference type="OrthoDB" id="9785971at2"/>
<dbReference type="STRING" id="631454.N177_1671"/>
<dbReference type="Proteomes" id="UP000017819">
    <property type="component" value="Unassembled WGS sequence"/>
</dbReference>
<dbReference type="GO" id="GO:0008473">
    <property type="term" value="F:ornithine cyclodeaminase activity"/>
    <property type="evidence" value="ECO:0007669"/>
    <property type="project" value="UniProtKB-EC"/>
</dbReference>
<dbReference type="EC" id="4.3.1.12" evidence="2"/>
<dbReference type="InterPro" id="IPR003462">
    <property type="entry name" value="ODC_Mu_crystall"/>
</dbReference>
<dbReference type="GO" id="GO:0019752">
    <property type="term" value="P:carboxylic acid metabolic process"/>
    <property type="evidence" value="ECO:0007669"/>
    <property type="project" value="UniProtKB-ARBA"/>
</dbReference>
<dbReference type="eggNOG" id="COG2423">
    <property type="taxonomic scope" value="Bacteria"/>
</dbReference>
<sequence>MMLIDAKTVDEVLDWKSVVEALREGHRGARPQIDDLLMREGQEALLVRAAWQGGVGIGLKAVSVFPRNPESTPPLPAVQGQFLLFDGRTGEVAAVIDGAAITRWKTAGDSALGSALLSREDARALTMVGAGAQAEPLIRAHLAVRPSIGHVRIWNRSAPRAEALAARLGDAGRQVEVAGDLAAAVGAADIVCVATMATEPIVKGAWLKPGTHLDLVGAYRPDMREADDEALRKGRLYVDARETTVHEIGELMIPLASGAIREDDVIADFFDLVGGAEGRRSDEEITVFKNGGGAHLDLMTAQAIHRAAQARV</sequence>
<evidence type="ECO:0000313" key="3">
    <source>
        <dbReference type="Proteomes" id="UP000017819"/>
    </source>
</evidence>
<organism evidence="2 3">
    <name type="scientific">Lutibaculum baratangense AMV1</name>
    <dbReference type="NCBI Taxonomy" id="631454"/>
    <lineage>
        <taxon>Bacteria</taxon>
        <taxon>Pseudomonadati</taxon>
        <taxon>Pseudomonadota</taxon>
        <taxon>Alphaproteobacteria</taxon>
        <taxon>Hyphomicrobiales</taxon>
        <taxon>Tepidamorphaceae</taxon>
        <taxon>Lutibaculum</taxon>
    </lineage>
</organism>
<dbReference type="EMBL" id="AWXZ01000019">
    <property type="protein sequence ID" value="ESR25559.1"/>
    <property type="molecule type" value="Genomic_DNA"/>
</dbReference>
<dbReference type="PIRSF" id="PIRSF001439">
    <property type="entry name" value="CryM"/>
    <property type="match status" value="1"/>
</dbReference>
<proteinExistence type="inferred from homology"/>
<dbReference type="PATRIC" id="fig|631454.5.peg.1652"/>
<dbReference type="GO" id="GO:0016491">
    <property type="term" value="F:oxidoreductase activity"/>
    <property type="evidence" value="ECO:0007669"/>
    <property type="project" value="UniProtKB-ARBA"/>
</dbReference>
<comment type="similarity">
    <text evidence="1">Belongs to the ornithine cyclodeaminase/mu-crystallin family.</text>
</comment>
<evidence type="ECO:0000256" key="1">
    <source>
        <dbReference type="ARBA" id="ARBA00008903"/>
    </source>
</evidence>
<protein>
    <submittedName>
        <fullName evidence="2">Ornithine cyclodeaminase</fullName>
        <ecNumber evidence="2">4.3.1.12</ecNumber>
    </submittedName>
</protein>
<dbReference type="Gene3D" id="3.30.1780.10">
    <property type="entry name" value="ornithine cyclodeaminase, domain 1"/>
    <property type="match status" value="1"/>
</dbReference>
<accession>V4RJQ9</accession>